<reference evidence="6 7" key="1">
    <citation type="submission" date="2016-02" db="EMBL/GenBank/DDBJ databases">
        <title>Complete genome sequencing and analysis of ATSB10, Dyella thiooxydans isolated from rhizosphere soil of sunflower (Helianthus annuus L.).</title>
        <authorList>
            <person name="Lee Y."/>
            <person name="Hwangbo K."/>
            <person name="Chung H."/>
            <person name="Yoo J."/>
            <person name="Kim K.Y."/>
            <person name="Sa T.M."/>
            <person name="Um Y."/>
            <person name="Madhaiyan M."/>
        </authorList>
    </citation>
    <scope>NUCLEOTIDE SEQUENCE [LARGE SCALE GENOMIC DNA]</scope>
    <source>
        <strain evidence="6 7">ATSB10</strain>
    </source>
</reference>
<evidence type="ECO:0000313" key="7">
    <source>
        <dbReference type="Proteomes" id="UP000077255"/>
    </source>
</evidence>
<keyword evidence="1" id="KW-0805">Transcription regulation</keyword>
<proteinExistence type="predicted"/>
<name>A0A160N3T8_9GAMM</name>
<organism evidence="6 7">
    <name type="scientific">Dyella thiooxydans</name>
    <dbReference type="NCBI Taxonomy" id="445710"/>
    <lineage>
        <taxon>Bacteria</taxon>
        <taxon>Pseudomonadati</taxon>
        <taxon>Pseudomonadota</taxon>
        <taxon>Gammaproteobacteria</taxon>
        <taxon>Lysobacterales</taxon>
        <taxon>Rhodanobacteraceae</taxon>
        <taxon>Dyella</taxon>
    </lineage>
</organism>
<dbReference type="GO" id="GO:0003677">
    <property type="term" value="F:DNA binding"/>
    <property type="evidence" value="ECO:0007669"/>
    <property type="project" value="UniProtKB-KW"/>
</dbReference>
<dbReference type="CDD" id="cd00093">
    <property type="entry name" value="HTH_XRE"/>
    <property type="match status" value="1"/>
</dbReference>
<dbReference type="OrthoDB" id="5959816at2"/>
<dbReference type="PANTHER" id="PTHR40661">
    <property type="match status" value="1"/>
</dbReference>
<dbReference type="RefSeq" id="WP_083966245.1">
    <property type="nucleotide sequence ID" value="NZ_CP014841.1"/>
</dbReference>
<evidence type="ECO:0000256" key="2">
    <source>
        <dbReference type="ARBA" id="ARBA00023125"/>
    </source>
</evidence>
<feature type="compositionally biased region" description="Polar residues" evidence="4">
    <location>
        <begin position="104"/>
        <end position="114"/>
    </location>
</feature>
<dbReference type="Gene3D" id="1.10.260.40">
    <property type="entry name" value="lambda repressor-like DNA-binding domains"/>
    <property type="match status" value="1"/>
</dbReference>
<evidence type="ECO:0000259" key="5">
    <source>
        <dbReference type="PROSITE" id="PS50943"/>
    </source>
</evidence>
<evidence type="ECO:0000313" key="6">
    <source>
        <dbReference type="EMBL" id="AND70540.1"/>
    </source>
</evidence>
<accession>A0A160N3T8</accession>
<dbReference type="PROSITE" id="PS50943">
    <property type="entry name" value="HTH_CROC1"/>
    <property type="match status" value="1"/>
</dbReference>
<dbReference type="PATRIC" id="fig|445710.3.peg.3086"/>
<dbReference type="InterPro" id="IPR010982">
    <property type="entry name" value="Lambda_DNA-bd_dom_sf"/>
</dbReference>
<evidence type="ECO:0000256" key="4">
    <source>
        <dbReference type="SAM" id="MobiDB-lite"/>
    </source>
</evidence>
<feature type="region of interest" description="Disordered" evidence="4">
    <location>
        <begin position="1"/>
        <end position="25"/>
    </location>
</feature>
<dbReference type="EMBL" id="CP014841">
    <property type="protein sequence ID" value="AND70540.1"/>
    <property type="molecule type" value="Genomic_DNA"/>
</dbReference>
<dbReference type="SUPFAM" id="SSF47413">
    <property type="entry name" value="lambda repressor-like DNA-binding domains"/>
    <property type="match status" value="1"/>
</dbReference>
<feature type="compositionally biased region" description="Low complexity" evidence="4">
    <location>
        <begin position="7"/>
        <end position="21"/>
    </location>
</feature>
<protein>
    <recommendedName>
        <fullName evidence="5">HTH cro/C1-type domain-containing protein</fullName>
    </recommendedName>
</protein>
<dbReference type="Proteomes" id="UP000077255">
    <property type="component" value="Chromosome"/>
</dbReference>
<dbReference type="KEGG" id="dtx:ATSB10_30860"/>
<dbReference type="STRING" id="445710.ATSB10_30860"/>
<feature type="domain" description="HTH cro/C1-type" evidence="5">
    <location>
        <begin position="44"/>
        <end position="86"/>
    </location>
</feature>
<evidence type="ECO:0000256" key="1">
    <source>
        <dbReference type="ARBA" id="ARBA00023015"/>
    </source>
</evidence>
<dbReference type="PANTHER" id="PTHR40661:SF3">
    <property type="entry name" value="FELS-1 PROPHAGE TRANSCRIPTIONAL REGULATOR"/>
    <property type="match status" value="1"/>
</dbReference>
<dbReference type="InterPro" id="IPR001387">
    <property type="entry name" value="Cro/C1-type_HTH"/>
</dbReference>
<sequence>MNTRRASLLPPSLSESPRLEPVPNPSNSFAERIRLLIQRVGSATEIARMCGFSEGVVRSWRDGNSDPSRARCVTLAKTLGISLVWLVAGEGAIQPDAVSKASEEQSTTEVSGPTRNREPSLAQGFGASHQQASDGHGDDRRLAAARRLLQSNLALAGTQPSPTEQERMLAALYEIVGPEGTRIDADALLAFQQALAERNRQDLPALA</sequence>
<evidence type="ECO:0000256" key="3">
    <source>
        <dbReference type="ARBA" id="ARBA00023163"/>
    </source>
</evidence>
<feature type="region of interest" description="Disordered" evidence="4">
    <location>
        <begin position="96"/>
        <end position="138"/>
    </location>
</feature>
<dbReference type="AlphaFoldDB" id="A0A160N3T8"/>
<gene>
    <name evidence="6" type="ORF">ATSB10_30860</name>
</gene>
<keyword evidence="3" id="KW-0804">Transcription</keyword>
<keyword evidence="7" id="KW-1185">Reference proteome</keyword>
<keyword evidence="2" id="KW-0238">DNA-binding</keyword>